<keyword evidence="2" id="KW-0962">Peroxisome biogenesis</keyword>
<reference evidence="4 5" key="1">
    <citation type="journal article" date="2013" name="Curr. Biol.">
        <title>The Genome of the Foraminiferan Reticulomyxa filosa.</title>
        <authorList>
            <person name="Glockner G."/>
            <person name="Hulsmann N."/>
            <person name="Schleicher M."/>
            <person name="Noegel A.A."/>
            <person name="Eichinger L."/>
            <person name="Gallinger C."/>
            <person name="Pawlowski J."/>
            <person name="Sierra R."/>
            <person name="Euteneuer U."/>
            <person name="Pillet L."/>
            <person name="Moustafa A."/>
            <person name="Platzer M."/>
            <person name="Groth M."/>
            <person name="Szafranski K."/>
            <person name="Schliwa M."/>
        </authorList>
    </citation>
    <scope>NUCLEOTIDE SEQUENCE [LARGE SCALE GENOMIC DNA]</scope>
</reference>
<comment type="similarity">
    <text evidence="1 2">Belongs to the peroxin-16 family.</text>
</comment>
<accession>X6MIG1</accession>
<dbReference type="PANTHER" id="PTHR13299">
    <property type="entry name" value="PEROXISOMAL MEMBRANE PROTEIN PEX16"/>
    <property type="match status" value="1"/>
</dbReference>
<dbReference type="Proteomes" id="UP000023152">
    <property type="component" value="Unassembled WGS sequence"/>
</dbReference>
<keyword evidence="2" id="KW-0576">Peroxisome</keyword>
<dbReference type="GO" id="GO:0007031">
    <property type="term" value="P:peroxisome organization"/>
    <property type="evidence" value="ECO:0007669"/>
    <property type="project" value="UniProtKB-KW"/>
</dbReference>
<dbReference type="InterPro" id="IPR013919">
    <property type="entry name" value="Pex16"/>
</dbReference>
<evidence type="ECO:0000256" key="1">
    <source>
        <dbReference type="ARBA" id="ARBA00009505"/>
    </source>
</evidence>
<dbReference type="EMBL" id="ASPP01020727">
    <property type="protein sequence ID" value="ETO13232.1"/>
    <property type="molecule type" value="Genomic_DNA"/>
</dbReference>
<dbReference type="Pfam" id="PF08610">
    <property type="entry name" value="Pex16"/>
    <property type="match status" value="1"/>
</dbReference>
<dbReference type="OrthoDB" id="2021143at2759"/>
<gene>
    <name evidence="4" type="ORF">RFI_24144</name>
</gene>
<organism evidence="4 5">
    <name type="scientific">Reticulomyxa filosa</name>
    <dbReference type="NCBI Taxonomy" id="46433"/>
    <lineage>
        <taxon>Eukaryota</taxon>
        <taxon>Sar</taxon>
        <taxon>Rhizaria</taxon>
        <taxon>Retaria</taxon>
        <taxon>Foraminifera</taxon>
        <taxon>Monothalamids</taxon>
        <taxon>Reticulomyxidae</taxon>
        <taxon>Reticulomyxa</taxon>
    </lineage>
</organism>
<feature type="region of interest" description="Disordered" evidence="3">
    <location>
        <begin position="77"/>
        <end position="99"/>
    </location>
</feature>
<evidence type="ECO:0000313" key="4">
    <source>
        <dbReference type="EMBL" id="ETO13232.1"/>
    </source>
</evidence>
<feature type="compositionally biased region" description="Basic and acidic residues" evidence="3">
    <location>
        <begin position="85"/>
        <end position="94"/>
    </location>
</feature>
<evidence type="ECO:0000313" key="5">
    <source>
        <dbReference type="Proteomes" id="UP000023152"/>
    </source>
</evidence>
<comment type="subcellular location">
    <subcellularLocation>
        <location evidence="2">Peroxisome membrane</location>
    </subcellularLocation>
</comment>
<dbReference type="AlphaFoldDB" id="X6MIG1"/>
<evidence type="ECO:0000256" key="2">
    <source>
        <dbReference type="RuleBase" id="RU365003"/>
    </source>
</evidence>
<protein>
    <recommendedName>
        <fullName evidence="2">Peroxisomal membrane protein PEX16</fullName>
    </recommendedName>
</protein>
<comment type="caution">
    <text evidence="4">The sequence shown here is derived from an EMBL/GenBank/DDBJ whole genome shotgun (WGS) entry which is preliminary data.</text>
</comment>
<sequence length="253" mass="30018">MLIRLYLLYYFQGRMLILPTEQEMKDNQKRQMAEASTNYPALQRMYNDYGRGPHPHGHFSPSARPIRDELHRSKNNMNDMTLADGENHGSDNAKQHTAPTSLKQQLKQFNMRSIPEILHIIRPVIYVFQYIRTGMDDNQWSPFLVSLFLDVLSHALHHQHGCSNRAKEELGRRRTFWILYVLRAPFFQQFLKNPLSKIADSWEKKNSKIRHWLLGLFLLEGYKESRGQTFFFFLFCLNSDIAKPFEYIARFVF</sequence>
<dbReference type="GO" id="GO:0005778">
    <property type="term" value="C:peroxisomal membrane"/>
    <property type="evidence" value="ECO:0007669"/>
    <property type="project" value="UniProtKB-SubCell"/>
</dbReference>
<evidence type="ECO:0000256" key="3">
    <source>
        <dbReference type="SAM" id="MobiDB-lite"/>
    </source>
</evidence>
<name>X6MIG1_RETFI</name>
<keyword evidence="5" id="KW-1185">Reference proteome</keyword>
<dbReference type="PANTHER" id="PTHR13299:SF0">
    <property type="entry name" value="PEROXISOMAL MEMBRANE PROTEIN PEX16"/>
    <property type="match status" value="1"/>
</dbReference>
<proteinExistence type="inferred from homology"/>